<dbReference type="GeneID" id="25288217"/>
<dbReference type="PANTHER" id="PTHR36156:SF2">
    <property type="entry name" value="CUPIN TYPE-2 DOMAIN-CONTAINING PROTEIN"/>
    <property type="match status" value="1"/>
</dbReference>
<dbReference type="CDD" id="cd02231">
    <property type="entry name" value="cupin_BLL6423-like"/>
    <property type="match status" value="1"/>
</dbReference>
<organism evidence="3 4">
    <name type="scientific">Rhinocladiella mackenziei CBS 650.93</name>
    <dbReference type="NCBI Taxonomy" id="1442369"/>
    <lineage>
        <taxon>Eukaryota</taxon>
        <taxon>Fungi</taxon>
        <taxon>Dikarya</taxon>
        <taxon>Ascomycota</taxon>
        <taxon>Pezizomycotina</taxon>
        <taxon>Eurotiomycetes</taxon>
        <taxon>Chaetothyriomycetidae</taxon>
        <taxon>Chaetothyriales</taxon>
        <taxon>Herpotrichiellaceae</taxon>
        <taxon>Rhinocladiella</taxon>
    </lineage>
</organism>
<evidence type="ECO:0000259" key="2">
    <source>
        <dbReference type="Pfam" id="PF07883"/>
    </source>
</evidence>
<dbReference type="RefSeq" id="XP_013276204.1">
    <property type="nucleotide sequence ID" value="XM_013420750.1"/>
</dbReference>
<accession>A0A0D2HEN4</accession>
<dbReference type="Pfam" id="PF07883">
    <property type="entry name" value="Cupin_2"/>
    <property type="match status" value="1"/>
</dbReference>
<dbReference type="PANTHER" id="PTHR36156">
    <property type="entry name" value="SLR2101 PROTEIN"/>
    <property type="match status" value="1"/>
</dbReference>
<dbReference type="STRING" id="1442369.A0A0D2HEN4"/>
<dbReference type="OrthoDB" id="5840532at2759"/>
<feature type="domain" description="Cupin type-2" evidence="2">
    <location>
        <begin position="107"/>
        <end position="164"/>
    </location>
</feature>
<dbReference type="HOGENOM" id="CLU_096188_0_0_1"/>
<protein>
    <submittedName>
        <fullName evidence="3">Rhinocladiella mackenziei CBS 650.93 unplaced genomic scaffold supercont1.1, whole genome shotgun sequence</fullName>
    </submittedName>
</protein>
<evidence type="ECO:0000313" key="3">
    <source>
        <dbReference type="EMBL" id="KIX09068.1"/>
    </source>
</evidence>
<gene>
    <name evidence="3" type="ORF">Z518_00146</name>
</gene>
<dbReference type="VEuPathDB" id="FungiDB:Z518_00146"/>
<feature type="region of interest" description="Disordered" evidence="1">
    <location>
        <begin position="1"/>
        <end position="28"/>
    </location>
</feature>
<dbReference type="InterPro" id="IPR047142">
    <property type="entry name" value="OryJ/VirC-like"/>
</dbReference>
<reference evidence="3 4" key="1">
    <citation type="submission" date="2015-01" db="EMBL/GenBank/DDBJ databases">
        <title>The Genome Sequence of Rhinocladiella mackenzie CBS 650.93.</title>
        <authorList>
            <consortium name="The Broad Institute Genomics Platform"/>
            <person name="Cuomo C."/>
            <person name="de Hoog S."/>
            <person name="Gorbushina A."/>
            <person name="Stielow B."/>
            <person name="Teixiera M."/>
            <person name="Abouelleil A."/>
            <person name="Chapman S.B."/>
            <person name="Priest M."/>
            <person name="Young S.K."/>
            <person name="Wortman J."/>
            <person name="Nusbaum C."/>
            <person name="Birren B."/>
        </authorList>
    </citation>
    <scope>NUCLEOTIDE SEQUENCE [LARGE SCALE GENOMIC DNA]</scope>
    <source>
        <strain evidence="3 4">CBS 650.93</strain>
    </source>
</reference>
<evidence type="ECO:0000313" key="4">
    <source>
        <dbReference type="Proteomes" id="UP000053617"/>
    </source>
</evidence>
<sequence length="196" mass="21348">MSTPNDTLPSGLPNPTIHITSHNDAGKSVVRSSGQNEWNWFRDNTVGFDVVYTTSQFPALLNDEADISAHAATMAKGTLGLVSKNGTVCRIVDFGPLDMDPPPTPLMHRTQSLDYGIVLEGEVEMELDDGSVTKMTKGDIAVQRATMHAWRNPSRTQWARMLFVLQDCQPVVVGGQRLREQLGESGSVLPPSGNDD</sequence>
<dbReference type="InterPro" id="IPR013096">
    <property type="entry name" value="Cupin_2"/>
</dbReference>
<proteinExistence type="predicted"/>
<keyword evidence="4" id="KW-1185">Reference proteome</keyword>
<dbReference type="Gene3D" id="2.60.120.10">
    <property type="entry name" value="Jelly Rolls"/>
    <property type="match status" value="1"/>
</dbReference>
<dbReference type="AlphaFoldDB" id="A0A0D2HEN4"/>
<evidence type="ECO:0000256" key="1">
    <source>
        <dbReference type="SAM" id="MobiDB-lite"/>
    </source>
</evidence>
<dbReference type="EMBL" id="KN847475">
    <property type="protein sequence ID" value="KIX09068.1"/>
    <property type="molecule type" value="Genomic_DNA"/>
</dbReference>
<dbReference type="InterPro" id="IPR014710">
    <property type="entry name" value="RmlC-like_jellyroll"/>
</dbReference>
<dbReference type="SUPFAM" id="SSF51182">
    <property type="entry name" value="RmlC-like cupins"/>
    <property type="match status" value="1"/>
</dbReference>
<dbReference type="Proteomes" id="UP000053617">
    <property type="component" value="Unassembled WGS sequence"/>
</dbReference>
<name>A0A0D2HEN4_9EURO</name>
<dbReference type="InterPro" id="IPR011051">
    <property type="entry name" value="RmlC_Cupin_sf"/>
</dbReference>